<feature type="region of interest" description="Disordered" evidence="11">
    <location>
        <begin position="300"/>
        <end position="321"/>
    </location>
</feature>
<feature type="compositionally biased region" description="Acidic residues" evidence="11">
    <location>
        <begin position="309"/>
        <end position="318"/>
    </location>
</feature>
<comment type="catalytic activity">
    <reaction evidence="9">
        <text>L-seryl-[protein] + ATP = O-phospho-L-seryl-[protein] + ADP + H(+)</text>
        <dbReference type="Rhea" id="RHEA:17989"/>
        <dbReference type="Rhea" id="RHEA-COMP:9863"/>
        <dbReference type="Rhea" id="RHEA-COMP:11604"/>
        <dbReference type="ChEBI" id="CHEBI:15378"/>
        <dbReference type="ChEBI" id="CHEBI:29999"/>
        <dbReference type="ChEBI" id="CHEBI:30616"/>
        <dbReference type="ChEBI" id="CHEBI:83421"/>
        <dbReference type="ChEBI" id="CHEBI:456216"/>
        <dbReference type="EC" id="2.7.11.1"/>
    </reaction>
</comment>
<evidence type="ECO:0000256" key="7">
    <source>
        <dbReference type="ARBA" id="ARBA00022840"/>
    </source>
</evidence>
<dbReference type="PROSITE" id="PS00107">
    <property type="entry name" value="PROTEIN_KINASE_ATP"/>
    <property type="match status" value="1"/>
</dbReference>
<keyword evidence="5 10" id="KW-0547">Nucleotide-binding</keyword>
<evidence type="ECO:0000256" key="10">
    <source>
        <dbReference type="PROSITE-ProRule" id="PRU10141"/>
    </source>
</evidence>
<keyword evidence="7 10" id="KW-0067">ATP-binding</keyword>
<dbReference type="EMBL" id="BAAANN010000017">
    <property type="protein sequence ID" value="GAA1966836.1"/>
    <property type="molecule type" value="Genomic_DNA"/>
</dbReference>
<name>A0ABN2RC37_9PSEU</name>
<dbReference type="GO" id="GO:0016301">
    <property type="term" value="F:kinase activity"/>
    <property type="evidence" value="ECO:0007669"/>
    <property type="project" value="UniProtKB-KW"/>
</dbReference>
<dbReference type="Gene3D" id="1.10.510.10">
    <property type="entry name" value="Transferase(Phosphotransferase) domain 1"/>
    <property type="match status" value="1"/>
</dbReference>
<evidence type="ECO:0000259" key="13">
    <source>
        <dbReference type="PROSITE" id="PS50011"/>
    </source>
</evidence>
<feature type="domain" description="PASTA" evidence="14">
    <location>
        <begin position="356"/>
        <end position="435"/>
    </location>
</feature>
<keyword evidence="3" id="KW-0808">Transferase</keyword>
<feature type="binding site" evidence="10">
    <location>
        <position position="40"/>
    </location>
    <ligand>
        <name>ATP</name>
        <dbReference type="ChEBI" id="CHEBI:30616"/>
    </ligand>
</feature>
<keyword evidence="6 15" id="KW-0418">Kinase</keyword>
<dbReference type="RefSeq" id="WP_344421793.1">
    <property type="nucleotide sequence ID" value="NZ_BAAANN010000017.1"/>
</dbReference>
<dbReference type="Pfam" id="PF03793">
    <property type="entry name" value="PASTA"/>
    <property type="match status" value="3"/>
</dbReference>
<dbReference type="PROSITE" id="PS00108">
    <property type="entry name" value="PROTEIN_KINASE_ST"/>
    <property type="match status" value="1"/>
</dbReference>
<keyword evidence="12" id="KW-0472">Membrane</keyword>
<dbReference type="NCBIfam" id="NF033483">
    <property type="entry name" value="PknB_PASTA_kin"/>
    <property type="match status" value="1"/>
</dbReference>
<dbReference type="PANTHER" id="PTHR43289">
    <property type="entry name" value="MITOGEN-ACTIVATED PROTEIN KINASE KINASE KINASE 20-RELATED"/>
    <property type="match status" value="1"/>
</dbReference>
<evidence type="ECO:0000256" key="2">
    <source>
        <dbReference type="ARBA" id="ARBA00022527"/>
    </source>
</evidence>
<dbReference type="PROSITE" id="PS50011">
    <property type="entry name" value="PROTEIN_KINASE_DOM"/>
    <property type="match status" value="1"/>
</dbReference>
<feature type="region of interest" description="Disordered" evidence="11">
    <location>
        <begin position="606"/>
        <end position="666"/>
    </location>
</feature>
<keyword evidence="4" id="KW-0677">Repeat</keyword>
<protein>
    <recommendedName>
        <fullName evidence="1">non-specific serine/threonine protein kinase</fullName>
        <ecNumber evidence="1">2.7.11.1</ecNumber>
    </recommendedName>
</protein>
<keyword evidence="2" id="KW-0723">Serine/threonine-protein kinase</keyword>
<evidence type="ECO:0000256" key="9">
    <source>
        <dbReference type="ARBA" id="ARBA00048679"/>
    </source>
</evidence>
<evidence type="ECO:0000256" key="12">
    <source>
        <dbReference type="SAM" id="Phobius"/>
    </source>
</evidence>
<keyword evidence="12" id="KW-1133">Transmembrane helix</keyword>
<dbReference type="SMART" id="SM00220">
    <property type="entry name" value="S_TKc"/>
    <property type="match status" value="1"/>
</dbReference>
<dbReference type="InterPro" id="IPR011009">
    <property type="entry name" value="Kinase-like_dom_sf"/>
</dbReference>
<dbReference type="InterPro" id="IPR005543">
    <property type="entry name" value="PASTA_dom"/>
</dbReference>
<feature type="compositionally biased region" description="Polar residues" evidence="11">
    <location>
        <begin position="553"/>
        <end position="564"/>
    </location>
</feature>
<comment type="catalytic activity">
    <reaction evidence="8">
        <text>L-threonyl-[protein] + ATP = O-phospho-L-threonyl-[protein] + ADP + H(+)</text>
        <dbReference type="Rhea" id="RHEA:46608"/>
        <dbReference type="Rhea" id="RHEA-COMP:11060"/>
        <dbReference type="Rhea" id="RHEA-COMP:11605"/>
        <dbReference type="ChEBI" id="CHEBI:15378"/>
        <dbReference type="ChEBI" id="CHEBI:30013"/>
        <dbReference type="ChEBI" id="CHEBI:30616"/>
        <dbReference type="ChEBI" id="CHEBI:61977"/>
        <dbReference type="ChEBI" id="CHEBI:456216"/>
        <dbReference type="EC" id="2.7.11.1"/>
    </reaction>
</comment>
<evidence type="ECO:0000256" key="5">
    <source>
        <dbReference type="ARBA" id="ARBA00022741"/>
    </source>
</evidence>
<proteinExistence type="predicted"/>
<dbReference type="PANTHER" id="PTHR43289:SF6">
    <property type="entry name" value="SERINE_THREONINE-PROTEIN KINASE NEKL-3"/>
    <property type="match status" value="1"/>
</dbReference>
<dbReference type="InterPro" id="IPR017441">
    <property type="entry name" value="Protein_kinase_ATP_BS"/>
</dbReference>
<evidence type="ECO:0000256" key="4">
    <source>
        <dbReference type="ARBA" id="ARBA00022737"/>
    </source>
</evidence>
<dbReference type="SMART" id="SM00740">
    <property type="entry name" value="PASTA"/>
    <property type="match status" value="4"/>
</dbReference>
<keyword evidence="12" id="KW-0812">Transmembrane</keyword>
<evidence type="ECO:0000256" key="11">
    <source>
        <dbReference type="SAM" id="MobiDB-lite"/>
    </source>
</evidence>
<dbReference type="Pfam" id="PF00069">
    <property type="entry name" value="Pkinase"/>
    <property type="match status" value="1"/>
</dbReference>
<feature type="domain" description="PASTA" evidence="14">
    <location>
        <begin position="573"/>
        <end position="642"/>
    </location>
</feature>
<dbReference type="InterPro" id="IPR008271">
    <property type="entry name" value="Ser/Thr_kinase_AS"/>
</dbReference>
<dbReference type="CDD" id="cd06577">
    <property type="entry name" value="PASTA_pknB"/>
    <property type="match status" value="3"/>
</dbReference>
<dbReference type="EC" id="2.7.11.1" evidence="1"/>
<feature type="domain" description="PASTA" evidence="14">
    <location>
        <begin position="436"/>
        <end position="506"/>
    </location>
</feature>
<evidence type="ECO:0000313" key="15">
    <source>
        <dbReference type="EMBL" id="GAA1966836.1"/>
    </source>
</evidence>
<gene>
    <name evidence="15" type="primary">pknB_2</name>
    <name evidence="15" type="ORF">GCM10009754_44210</name>
</gene>
<feature type="compositionally biased region" description="Polar residues" evidence="11">
    <location>
        <begin position="623"/>
        <end position="636"/>
    </location>
</feature>
<dbReference type="PROSITE" id="PS51178">
    <property type="entry name" value="PASTA"/>
    <property type="match status" value="4"/>
</dbReference>
<feature type="transmembrane region" description="Helical" evidence="12">
    <location>
        <begin position="331"/>
        <end position="350"/>
    </location>
</feature>
<sequence length="666" mass="71084">MSTPRLLSNRYELGDTLGYGGMSEVHHGHDVRLGREVAVKILRADLARDPQFQERFRREAQNAAALNHPAIVAVYDTGEAQTENGPLPYIVMEFVDGRTLRDIVKTEGPMPQKRAMEVMADVSAALDFSHRHGIIHRDVKPANVMITKNGAVKVMDFGIARALHDGQSAMTQTAAVIGTAQYLSPEQARGESVDARSDVYAAGCVLYELVTGEPPFTGDSPVAVAYQHVREDPQAPSSVNPAVSPELDAVVLKALAKGPANRYQSAAEMRSDLVRTLSGQRPSAPMVMADDERTQLMDGRRQAAPSGYEEYDDYDDPEAEAREKRKRRTKIAVLLAVLGIVVVGLLIWLLSSLGSDTKTFAMPSLKGQLEQKAISSLTDQGVPQTNISSEPVICQATNDGSAAPCGPDDVNKVISTTPDTGAQVKTTDKVVLKVGRPPGKVNVPDLNGKTQAEATTLLTQAGLKLDPNVKEQETDNTSQYGRVLDQSRASGTSVDAGTAVQITIGKTPAMSAVPDTRGSSVSQAKKTLQNAGFKVKVNTVASDKDKDIVVDQRPNSGQQPKNSQVEIDVSDGSLAQVDMPSLKGQSFDQASATLRSQGFTGQVSMQEKAVSDQSQDDQVLDQTPGSGTKVSKNQPITLVVGKYDSNGSTSPSKPTGLPGFPNSNGQ</sequence>
<evidence type="ECO:0000256" key="3">
    <source>
        <dbReference type="ARBA" id="ARBA00022679"/>
    </source>
</evidence>
<dbReference type="Proteomes" id="UP001501116">
    <property type="component" value="Unassembled WGS sequence"/>
</dbReference>
<dbReference type="CDD" id="cd14014">
    <property type="entry name" value="STKc_PknB_like"/>
    <property type="match status" value="1"/>
</dbReference>
<reference evidence="15 16" key="1">
    <citation type="journal article" date="2019" name="Int. J. Syst. Evol. Microbiol.">
        <title>The Global Catalogue of Microorganisms (GCM) 10K type strain sequencing project: providing services to taxonomists for standard genome sequencing and annotation.</title>
        <authorList>
            <consortium name="The Broad Institute Genomics Platform"/>
            <consortium name="The Broad Institute Genome Sequencing Center for Infectious Disease"/>
            <person name="Wu L."/>
            <person name="Ma J."/>
        </authorList>
    </citation>
    <scope>NUCLEOTIDE SEQUENCE [LARGE SCALE GENOMIC DNA]</scope>
    <source>
        <strain evidence="15 16">JCM 14545</strain>
    </source>
</reference>
<feature type="domain" description="Protein kinase" evidence="13">
    <location>
        <begin position="11"/>
        <end position="274"/>
    </location>
</feature>
<accession>A0ABN2RC37</accession>
<feature type="domain" description="PASTA" evidence="14">
    <location>
        <begin position="507"/>
        <end position="571"/>
    </location>
</feature>
<dbReference type="SUPFAM" id="SSF56112">
    <property type="entry name" value="Protein kinase-like (PK-like)"/>
    <property type="match status" value="1"/>
</dbReference>
<dbReference type="Gene3D" id="3.30.10.20">
    <property type="match status" value="4"/>
</dbReference>
<comment type="caution">
    <text evidence="15">The sequence shown here is derived from an EMBL/GenBank/DDBJ whole genome shotgun (WGS) entry which is preliminary data.</text>
</comment>
<evidence type="ECO:0000256" key="6">
    <source>
        <dbReference type="ARBA" id="ARBA00022777"/>
    </source>
</evidence>
<keyword evidence="16" id="KW-1185">Reference proteome</keyword>
<evidence type="ECO:0000313" key="16">
    <source>
        <dbReference type="Proteomes" id="UP001501116"/>
    </source>
</evidence>
<dbReference type="Gene3D" id="3.30.200.20">
    <property type="entry name" value="Phosphorylase Kinase, domain 1"/>
    <property type="match status" value="1"/>
</dbReference>
<dbReference type="InterPro" id="IPR000719">
    <property type="entry name" value="Prot_kinase_dom"/>
</dbReference>
<organism evidence="15 16">
    <name type="scientific">Amycolatopsis minnesotensis</name>
    <dbReference type="NCBI Taxonomy" id="337894"/>
    <lineage>
        <taxon>Bacteria</taxon>
        <taxon>Bacillati</taxon>
        <taxon>Actinomycetota</taxon>
        <taxon>Actinomycetes</taxon>
        <taxon>Pseudonocardiales</taxon>
        <taxon>Pseudonocardiaceae</taxon>
        <taxon>Amycolatopsis</taxon>
    </lineage>
</organism>
<evidence type="ECO:0000256" key="1">
    <source>
        <dbReference type="ARBA" id="ARBA00012513"/>
    </source>
</evidence>
<feature type="region of interest" description="Disordered" evidence="11">
    <location>
        <begin position="545"/>
        <end position="564"/>
    </location>
</feature>
<evidence type="ECO:0000259" key="14">
    <source>
        <dbReference type="PROSITE" id="PS51178"/>
    </source>
</evidence>
<evidence type="ECO:0000256" key="8">
    <source>
        <dbReference type="ARBA" id="ARBA00047899"/>
    </source>
</evidence>